<dbReference type="AlphaFoldDB" id="A0A8B9NKT0"/>
<dbReference type="GO" id="GO:0043139">
    <property type="term" value="F:5'-3' DNA helicase activity"/>
    <property type="evidence" value="ECO:0007669"/>
    <property type="project" value="TreeGrafter"/>
</dbReference>
<keyword evidence="4" id="KW-0067">ATP-binding</keyword>
<proteinExistence type="predicted"/>
<evidence type="ECO:0000259" key="6">
    <source>
        <dbReference type="Pfam" id="PF13087"/>
    </source>
</evidence>
<organism evidence="7 8">
    <name type="scientific">Accipiter nisus</name>
    <name type="common">Eurasian sparrowhawk</name>
    <dbReference type="NCBI Taxonomy" id="211598"/>
    <lineage>
        <taxon>Eukaryota</taxon>
        <taxon>Metazoa</taxon>
        <taxon>Chordata</taxon>
        <taxon>Craniata</taxon>
        <taxon>Vertebrata</taxon>
        <taxon>Euteleostomi</taxon>
        <taxon>Archelosauria</taxon>
        <taxon>Archosauria</taxon>
        <taxon>Dinosauria</taxon>
        <taxon>Saurischia</taxon>
        <taxon>Theropoda</taxon>
        <taxon>Coelurosauria</taxon>
        <taxon>Aves</taxon>
        <taxon>Neognathae</taxon>
        <taxon>Neoaves</taxon>
        <taxon>Telluraves</taxon>
        <taxon>Accipitrimorphae</taxon>
        <taxon>Accipitriformes</taxon>
        <taxon>Accipitridae</taxon>
        <taxon>Accipitrinae</taxon>
        <taxon>Accipiter</taxon>
    </lineage>
</organism>
<accession>A0A8B9NKT0</accession>
<dbReference type="PANTHER" id="PTHR43788">
    <property type="entry name" value="DNA2/NAM7 HELICASE FAMILY MEMBER"/>
    <property type="match status" value="1"/>
</dbReference>
<evidence type="ECO:0000256" key="2">
    <source>
        <dbReference type="ARBA" id="ARBA00022801"/>
    </source>
</evidence>
<evidence type="ECO:0000313" key="8">
    <source>
        <dbReference type="Proteomes" id="UP000694541"/>
    </source>
</evidence>
<keyword evidence="2" id="KW-0378">Hydrolase</keyword>
<dbReference type="PANTHER" id="PTHR43788:SF16">
    <property type="entry name" value="HELICASE WITH ZINC FINGER 2"/>
    <property type="match status" value="1"/>
</dbReference>
<dbReference type="InterPro" id="IPR041679">
    <property type="entry name" value="DNA2/NAM7-like_C"/>
</dbReference>
<evidence type="ECO:0000256" key="5">
    <source>
        <dbReference type="SAM" id="Coils"/>
    </source>
</evidence>
<dbReference type="InterPro" id="IPR027417">
    <property type="entry name" value="P-loop_NTPase"/>
</dbReference>
<dbReference type="Ensembl" id="ENSANIT00000024688.1">
    <property type="protein sequence ID" value="ENSANIP00000023895.1"/>
    <property type="gene ID" value="ENSANIG00000016216.1"/>
</dbReference>
<keyword evidence="8" id="KW-1185">Reference proteome</keyword>
<evidence type="ECO:0000313" key="7">
    <source>
        <dbReference type="Ensembl" id="ENSANIP00000023895.1"/>
    </source>
</evidence>
<dbReference type="FunFam" id="3.40.50.300:FF:001313">
    <property type="entry name" value="Helicase with zinc finger domain 2"/>
    <property type="match status" value="1"/>
</dbReference>
<dbReference type="InterPro" id="IPR050534">
    <property type="entry name" value="Coronavir_polyprotein_1ab"/>
</dbReference>
<protein>
    <recommendedName>
        <fullName evidence="6">DNA2/NAM7 helicase-like C-terminal domain-containing protein</fullName>
    </recommendedName>
</protein>
<dbReference type="Proteomes" id="UP000694541">
    <property type="component" value="Unplaced"/>
</dbReference>
<keyword evidence="5" id="KW-0175">Coiled coil</keyword>
<keyword evidence="1" id="KW-0547">Nucleotide-binding</keyword>
<sequence>MQSPGASYSTTALQVKPAQKSRCRLKSSLGFVYLSFSPFVWQHKGICEFPSQEFYEMRLKTCPQLCRKPSVFQHKDNNCCPIIFGHVEGKEQSLIVSTEEENENSKANLEEVEQAVRLAKQLTLDGTIQPESIAILSPYSTQVSEINKSLLKEGISKITACTIKKSQGSEWRYVILSTVRSCPRSEIDRKPTKSWQKKYLGFVSDPNQVNVGITRAQEGLCIIGGSSGSVHKPAGEQDAWIKGWRSKLVQLMFLLYSSAFRP</sequence>
<dbReference type="CDD" id="cd18808">
    <property type="entry name" value="SF1_C_Upf1"/>
    <property type="match status" value="1"/>
</dbReference>
<reference evidence="7" key="1">
    <citation type="submission" date="2025-08" db="UniProtKB">
        <authorList>
            <consortium name="Ensembl"/>
        </authorList>
    </citation>
    <scope>IDENTIFICATION</scope>
</reference>
<dbReference type="GO" id="GO:0016787">
    <property type="term" value="F:hydrolase activity"/>
    <property type="evidence" value="ECO:0007669"/>
    <property type="project" value="UniProtKB-KW"/>
</dbReference>
<feature type="coiled-coil region" evidence="5">
    <location>
        <begin position="95"/>
        <end position="122"/>
    </location>
</feature>
<dbReference type="InterPro" id="IPR047187">
    <property type="entry name" value="SF1_C_Upf1"/>
</dbReference>
<dbReference type="Gene3D" id="3.40.50.300">
    <property type="entry name" value="P-loop containing nucleotide triphosphate hydrolases"/>
    <property type="match status" value="1"/>
</dbReference>
<dbReference type="Pfam" id="PF13087">
    <property type="entry name" value="AAA_12"/>
    <property type="match status" value="1"/>
</dbReference>
<dbReference type="GO" id="GO:0005524">
    <property type="term" value="F:ATP binding"/>
    <property type="evidence" value="ECO:0007669"/>
    <property type="project" value="UniProtKB-KW"/>
</dbReference>
<keyword evidence="3" id="KW-0347">Helicase</keyword>
<feature type="domain" description="DNA2/NAM7 helicase-like C-terminal" evidence="6">
    <location>
        <begin position="43"/>
        <end position="225"/>
    </location>
</feature>
<name>A0A8B9NKT0_9AVES</name>
<reference evidence="7" key="2">
    <citation type="submission" date="2025-09" db="UniProtKB">
        <authorList>
            <consortium name="Ensembl"/>
        </authorList>
    </citation>
    <scope>IDENTIFICATION</scope>
</reference>
<evidence type="ECO:0000256" key="4">
    <source>
        <dbReference type="ARBA" id="ARBA00022840"/>
    </source>
</evidence>
<dbReference type="SUPFAM" id="SSF52540">
    <property type="entry name" value="P-loop containing nucleoside triphosphate hydrolases"/>
    <property type="match status" value="1"/>
</dbReference>
<evidence type="ECO:0000256" key="3">
    <source>
        <dbReference type="ARBA" id="ARBA00022806"/>
    </source>
</evidence>
<evidence type="ECO:0000256" key="1">
    <source>
        <dbReference type="ARBA" id="ARBA00022741"/>
    </source>
</evidence>